<dbReference type="AlphaFoldDB" id="A0A5K3FTV8"/>
<sequence length="288" mass="31201">MCSFINMPVNAVLEYGVCHIWLGGEADNQSRGWQTMKAACARGDLIAAPFNLTNVDRRLMRTVPRSQLLPDLFFQLNLGKSLFLLLSADLISEMRESCAFSAEIVAFLVDRLRMLEHALLVEQALASVTLAALGQTSADSTPEPPEALLKKNQELLSVFSSRLTQKGPIKRIDLPSDPEIAEKVKRAVFDLHLLLEDLYADMPGLPAALVCDGVDFAQPRFFTDSALSQPAARQPLAPSHLECHSPPPPEPSPSDPSCGPVPAQPPPTALLSPPAVDTTTVIEISDSD</sequence>
<feature type="compositionally biased region" description="Pro residues" evidence="1">
    <location>
        <begin position="245"/>
        <end position="254"/>
    </location>
</feature>
<organism evidence="2">
    <name type="scientific">Mesocestoides corti</name>
    <name type="common">Flatworm</name>
    <dbReference type="NCBI Taxonomy" id="53468"/>
    <lineage>
        <taxon>Eukaryota</taxon>
        <taxon>Metazoa</taxon>
        <taxon>Spiralia</taxon>
        <taxon>Lophotrochozoa</taxon>
        <taxon>Platyhelminthes</taxon>
        <taxon>Cestoda</taxon>
        <taxon>Eucestoda</taxon>
        <taxon>Cyclophyllidea</taxon>
        <taxon>Mesocestoididae</taxon>
        <taxon>Mesocestoides</taxon>
    </lineage>
</organism>
<reference evidence="2" key="1">
    <citation type="submission" date="2019-11" db="UniProtKB">
        <authorList>
            <consortium name="WormBaseParasite"/>
        </authorList>
    </citation>
    <scope>IDENTIFICATION</scope>
</reference>
<protein>
    <submittedName>
        <fullName evidence="2">DUF1086 domain-containing protein</fullName>
    </submittedName>
</protein>
<feature type="region of interest" description="Disordered" evidence="1">
    <location>
        <begin position="228"/>
        <end position="288"/>
    </location>
</feature>
<accession>A0A5K3FTV8</accession>
<name>A0A5K3FTV8_MESCO</name>
<evidence type="ECO:0000256" key="1">
    <source>
        <dbReference type="SAM" id="MobiDB-lite"/>
    </source>
</evidence>
<evidence type="ECO:0000313" key="2">
    <source>
        <dbReference type="WBParaSite" id="MCU_011656-RC"/>
    </source>
</evidence>
<dbReference type="WBParaSite" id="MCU_011656-RC">
    <property type="protein sequence ID" value="MCU_011656-RC"/>
    <property type="gene ID" value="MCU_011656"/>
</dbReference>
<proteinExistence type="predicted"/>